<feature type="transmembrane region" description="Helical" evidence="1">
    <location>
        <begin position="124"/>
        <end position="142"/>
    </location>
</feature>
<dbReference type="Proteomes" id="UP000602076">
    <property type="component" value="Unassembled WGS sequence"/>
</dbReference>
<keyword evidence="1" id="KW-1133">Transmembrane helix</keyword>
<feature type="transmembrane region" description="Helical" evidence="1">
    <location>
        <begin position="55"/>
        <end position="73"/>
    </location>
</feature>
<evidence type="ECO:0008006" key="4">
    <source>
        <dbReference type="Google" id="ProtNLM"/>
    </source>
</evidence>
<dbReference type="InterPro" id="IPR025912">
    <property type="entry name" value="YrvL"/>
</dbReference>
<comment type="caution">
    <text evidence="2">The sequence shown here is derived from an EMBL/GenBank/DDBJ whole genome shotgun (WGS) entry which is preliminary data.</text>
</comment>
<reference evidence="2" key="1">
    <citation type="submission" date="2020-09" db="EMBL/GenBank/DDBJ databases">
        <title>Bacillus faecalis sp. nov., a moderately halophilic bacterium isolated from cow faeces.</title>
        <authorList>
            <person name="Jiang L."/>
            <person name="Lee J."/>
        </authorList>
    </citation>
    <scope>NUCLEOTIDE SEQUENCE</scope>
    <source>
        <strain evidence="2">AGMB 02131</strain>
    </source>
</reference>
<dbReference type="Pfam" id="PF14184">
    <property type="entry name" value="YrvL"/>
    <property type="match status" value="1"/>
</dbReference>
<proteinExistence type="predicted"/>
<protein>
    <recommendedName>
        <fullName evidence="4">Regulatory protein YrvL</fullName>
    </recommendedName>
</protein>
<dbReference type="AlphaFoldDB" id="A0A927HDX5"/>
<name>A0A927HDX5_9BACI</name>
<accession>A0A927HDX5</accession>
<dbReference type="RefSeq" id="WP_190999465.1">
    <property type="nucleotide sequence ID" value="NZ_JACXSI010000048.1"/>
</dbReference>
<keyword evidence="1" id="KW-0472">Membrane</keyword>
<evidence type="ECO:0000313" key="2">
    <source>
        <dbReference type="EMBL" id="MBD3109928.1"/>
    </source>
</evidence>
<feature type="transmembrane region" description="Helical" evidence="1">
    <location>
        <begin position="20"/>
        <end position="49"/>
    </location>
</feature>
<feature type="transmembrane region" description="Helical" evidence="1">
    <location>
        <begin position="94"/>
        <end position="112"/>
    </location>
</feature>
<sequence>MSRKGNKSSFQSAKQKLISIILVTLFAGIACATIFGAFFFGIAGFLSLFNVQYTSLFALIKFVLCFFIIGFIMEPISRLMTLIISSKLSSKEKLPVIRMMFNCLFSWLSIYLADALVSGIDIPLMTEFLAVAVLYLAEIAFADKEVIVS</sequence>
<dbReference type="EMBL" id="JACXSI010000048">
    <property type="protein sequence ID" value="MBD3109928.1"/>
    <property type="molecule type" value="Genomic_DNA"/>
</dbReference>
<evidence type="ECO:0000313" key="3">
    <source>
        <dbReference type="Proteomes" id="UP000602076"/>
    </source>
</evidence>
<gene>
    <name evidence="2" type="ORF">IEO70_16435</name>
</gene>
<dbReference type="PROSITE" id="PS51257">
    <property type="entry name" value="PROKAR_LIPOPROTEIN"/>
    <property type="match status" value="1"/>
</dbReference>
<keyword evidence="1" id="KW-0812">Transmembrane</keyword>
<evidence type="ECO:0000256" key="1">
    <source>
        <dbReference type="SAM" id="Phobius"/>
    </source>
</evidence>
<keyword evidence="3" id="KW-1185">Reference proteome</keyword>
<organism evidence="2 3">
    <name type="scientific">Peribacillus faecalis</name>
    <dbReference type="NCBI Taxonomy" id="2772559"/>
    <lineage>
        <taxon>Bacteria</taxon>
        <taxon>Bacillati</taxon>
        <taxon>Bacillota</taxon>
        <taxon>Bacilli</taxon>
        <taxon>Bacillales</taxon>
        <taxon>Bacillaceae</taxon>
        <taxon>Peribacillus</taxon>
    </lineage>
</organism>